<reference evidence="2 3" key="1">
    <citation type="submission" date="2018-12" db="EMBL/GenBank/DDBJ databases">
        <authorList>
            <person name="Almail A."/>
            <person name="Dorhout K.E."/>
            <person name="Johnson J."/>
            <person name="Jorgensen H.J."/>
            <person name="Tolsma S."/>
            <person name="Garlena R.A."/>
            <person name="Russell D.A."/>
            <person name="Pope W.H."/>
            <person name="Jacobs-Sera D."/>
            <person name="Hatfull G.F."/>
        </authorList>
    </citation>
    <scope>NUCLEOTIDE SEQUENCE [LARGE SCALE GENOMIC DNA]</scope>
</reference>
<evidence type="ECO:0000313" key="3">
    <source>
        <dbReference type="Proteomes" id="UP000288363"/>
    </source>
</evidence>
<evidence type="ECO:0000313" key="2">
    <source>
        <dbReference type="EMBL" id="AZS12569.1"/>
    </source>
</evidence>
<sequence length="203" mass="22510">MGNHASSNRYAVQTKWEKSREFKLPFDYIIGVGPAEDEAAADAAESEGKQVVQLRRMDMGDLIKCGIAEELDFMSKALMTDDSKQSGEKAAEAVNRAIMKADNYSRMEKMVNLVVQAGVVQPQLHLPPRDEAARQKGLIYVDWLPWDDRMELFAVIFETEGLSTFRPEQEAGVGNVEHESGVQLPSDGPVALRSDDPEGVLLQ</sequence>
<organism evidence="2 3">
    <name type="scientific">Mycobacterium phage DrLupo</name>
    <dbReference type="NCBI Taxonomy" id="2499037"/>
    <lineage>
        <taxon>Viruses</taxon>
        <taxon>Duplodnaviria</taxon>
        <taxon>Heunggongvirae</taxon>
        <taxon>Uroviricota</taxon>
        <taxon>Caudoviricetes</taxon>
        <taxon>Barnyardvirus</taxon>
        <taxon>Barnyardvirus drlupo</taxon>
    </lineage>
</organism>
<dbReference type="InterPro" id="IPR055815">
    <property type="entry name" value="DUF7391"/>
</dbReference>
<accession>A0A3S9UQJ4</accession>
<dbReference type="Pfam" id="PF24117">
    <property type="entry name" value="DUF7391"/>
    <property type="match status" value="1"/>
</dbReference>
<name>A0A3S9UQJ4_9CAUD</name>
<evidence type="ECO:0000256" key="1">
    <source>
        <dbReference type="SAM" id="MobiDB-lite"/>
    </source>
</evidence>
<dbReference type="EMBL" id="MK279909">
    <property type="protein sequence ID" value="AZS12569.1"/>
    <property type="molecule type" value="Genomic_DNA"/>
</dbReference>
<feature type="region of interest" description="Disordered" evidence="1">
    <location>
        <begin position="173"/>
        <end position="203"/>
    </location>
</feature>
<dbReference type="Proteomes" id="UP000288363">
    <property type="component" value="Segment"/>
</dbReference>
<gene>
    <name evidence="2" type="primary">33</name>
    <name evidence="2" type="ORF">SEA_DRLUPO_33</name>
</gene>
<dbReference type="GeneID" id="55612992"/>
<proteinExistence type="predicted"/>
<protein>
    <submittedName>
        <fullName evidence="2">Tail assembly chaperone</fullName>
    </submittedName>
</protein>
<dbReference type="RefSeq" id="YP_009842731.1">
    <property type="nucleotide sequence ID" value="NC_048743.1"/>
</dbReference>
<dbReference type="KEGG" id="vg:55612992"/>
<keyword evidence="3" id="KW-1185">Reference proteome</keyword>